<dbReference type="InterPro" id="IPR025996">
    <property type="entry name" value="MT1864/Rv1816-like_C"/>
</dbReference>
<evidence type="ECO:0000313" key="7">
    <source>
        <dbReference type="Proteomes" id="UP000466794"/>
    </source>
</evidence>
<comment type="caution">
    <text evidence="6">The sequence shown here is derived from an EMBL/GenBank/DDBJ whole genome shotgun (WGS) entry which is preliminary data.</text>
</comment>
<dbReference type="RefSeq" id="WP_157389963.1">
    <property type="nucleotide sequence ID" value="NZ_WRPP01000005.1"/>
</dbReference>
<name>A0A7K1V0X1_9NOCA</name>
<dbReference type="SUPFAM" id="SSF46689">
    <property type="entry name" value="Homeodomain-like"/>
    <property type="match status" value="1"/>
</dbReference>
<dbReference type="Gene3D" id="1.10.357.10">
    <property type="entry name" value="Tetracycline Repressor, domain 2"/>
    <property type="match status" value="1"/>
</dbReference>
<evidence type="ECO:0000256" key="3">
    <source>
        <dbReference type="ARBA" id="ARBA00023163"/>
    </source>
</evidence>
<sequence>MSSATASGSRQRPYHHGSLRSALIDAGVALAREGGPERVILREAAREAGVSHSAAYRHFADREALLAEVSRAARSELATQMRRGVEDASDPVSRLGAVGTAYVTFAVNEPGLFRVAFDSHPVPDLDPRGNRSTVEAASETAEPFDILNQVLDEVQAVGLLDPNRRPGAAIAAWSAVHGLAALLVDGPLPTTREGIDFALEQVLGLIARGLLGVDPEAGR</sequence>
<evidence type="ECO:0000259" key="5">
    <source>
        <dbReference type="PROSITE" id="PS50977"/>
    </source>
</evidence>
<keyword evidence="7" id="KW-1185">Reference proteome</keyword>
<organism evidence="6 7">
    <name type="scientific">Nocardia terrae</name>
    <dbReference type="NCBI Taxonomy" id="2675851"/>
    <lineage>
        <taxon>Bacteria</taxon>
        <taxon>Bacillati</taxon>
        <taxon>Actinomycetota</taxon>
        <taxon>Actinomycetes</taxon>
        <taxon>Mycobacteriales</taxon>
        <taxon>Nocardiaceae</taxon>
        <taxon>Nocardia</taxon>
    </lineage>
</organism>
<feature type="DNA-binding region" description="H-T-H motif" evidence="4">
    <location>
        <begin position="40"/>
        <end position="59"/>
    </location>
</feature>
<dbReference type="Proteomes" id="UP000466794">
    <property type="component" value="Unassembled WGS sequence"/>
</dbReference>
<evidence type="ECO:0000256" key="2">
    <source>
        <dbReference type="ARBA" id="ARBA00023125"/>
    </source>
</evidence>
<dbReference type="InterPro" id="IPR036271">
    <property type="entry name" value="Tet_transcr_reg_TetR-rel_C_sf"/>
</dbReference>
<dbReference type="Pfam" id="PF00440">
    <property type="entry name" value="TetR_N"/>
    <property type="match status" value="1"/>
</dbReference>
<feature type="domain" description="HTH tetR-type" evidence="5">
    <location>
        <begin position="17"/>
        <end position="77"/>
    </location>
</feature>
<evidence type="ECO:0000256" key="4">
    <source>
        <dbReference type="PROSITE-ProRule" id="PRU00335"/>
    </source>
</evidence>
<dbReference type="InterPro" id="IPR050109">
    <property type="entry name" value="HTH-type_TetR-like_transc_reg"/>
</dbReference>
<proteinExistence type="predicted"/>
<dbReference type="EMBL" id="WRPP01000005">
    <property type="protein sequence ID" value="MVU80286.1"/>
    <property type="molecule type" value="Genomic_DNA"/>
</dbReference>
<dbReference type="GO" id="GO:0000976">
    <property type="term" value="F:transcription cis-regulatory region binding"/>
    <property type="evidence" value="ECO:0007669"/>
    <property type="project" value="TreeGrafter"/>
</dbReference>
<evidence type="ECO:0000313" key="6">
    <source>
        <dbReference type="EMBL" id="MVU80286.1"/>
    </source>
</evidence>
<accession>A0A7K1V0X1</accession>
<dbReference type="Pfam" id="PF13305">
    <property type="entry name" value="TetR_C_33"/>
    <property type="match status" value="1"/>
</dbReference>
<keyword evidence="3" id="KW-0804">Transcription</keyword>
<dbReference type="PRINTS" id="PR00455">
    <property type="entry name" value="HTHTETR"/>
</dbReference>
<dbReference type="InterPro" id="IPR001647">
    <property type="entry name" value="HTH_TetR"/>
</dbReference>
<dbReference type="SUPFAM" id="SSF48498">
    <property type="entry name" value="Tetracyclin repressor-like, C-terminal domain"/>
    <property type="match status" value="1"/>
</dbReference>
<dbReference type="InterPro" id="IPR009057">
    <property type="entry name" value="Homeodomain-like_sf"/>
</dbReference>
<dbReference type="PROSITE" id="PS50977">
    <property type="entry name" value="HTH_TETR_2"/>
    <property type="match status" value="1"/>
</dbReference>
<dbReference type="PANTHER" id="PTHR30055">
    <property type="entry name" value="HTH-TYPE TRANSCRIPTIONAL REGULATOR RUTR"/>
    <property type="match status" value="1"/>
</dbReference>
<gene>
    <name evidence="6" type="ORF">GPX89_23940</name>
</gene>
<dbReference type="AlphaFoldDB" id="A0A7K1V0X1"/>
<protein>
    <submittedName>
        <fullName evidence="6">TetR family transcriptional regulator</fullName>
    </submittedName>
</protein>
<keyword evidence="2 4" id="KW-0238">DNA-binding</keyword>
<evidence type="ECO:0000256" key="1">
    <source>
        <dbReference type="ARBA" id="ARBA00023015"/>
    </source>
</evidence>
<keyword evidence="1" id="KW-0805">Transcription regulation</keyword>
<dbReference type="GO" id="GO:0003700">
    <property type="term" value="F:DNA-binding transcription factor activity"/>
    <property type="evidence" value="ECO:0007669"/>
    <property type="project" value="TreeGrafter"/>
</dbReference>
<dbReference type="PANTHER" id="PTHR30055:SF220">
    <property type="entry name" value="TETR-FAMILY REGULATORY PROTEIN"/>
    <property type="match status" value="1"/>
</dbReference>
<reference evidence="6 7" key="1">
    <citation type="submission" date="2019-12" db="EMBL/GenBank/DDBJ databases">
        <title>Nocardia sp. nov. ET3-3 isolated from soil.</title>
        <authorList>
            <person name="Kanchanasin P."/>
            <person name="Tanasupawat S."/>
            <person name="Yuki M."/>
            <person name="Kudo T."/>
        </authorList>
    </citation>
    <scope>NUCLEOTIDE SEQUENCE [LARGE SCALE GENOMIC DNA]</scope>
    <source>
        <strain evidence="6 7">ET3-3</strain>
    </source>
</reference>